<sequence>MLCKRAPRQAGDEHGVQARLPVGITAALTGRPAIALAARMRRGWSKLPLPGA</sequence>
<comment type="caution">
    <text evidence="1">The sequence shown here is derived from an EMBL/GenBank/DDBJ whole genome shotgun (WGS) entry which is preliminary data.</text>
</comment>
<name>A0ABQ1JDS5_9SPHN</name>
<gene>
    <name evidence="1" type="ORF">GCM10010833_21990</name>
</gene>
<accession>A0ABQ1JDS5</accession>
<dbReference type="Proteomes" id="UP000614261">
    <property type="component" value="Unassembled WGS sequence"/>
</dbReference>
<protein>
    <submittedName>
        <fullName evidence="1">Uncharacterized protein</fullName>
    </submittedName>
</protein>
<evidence type="ECO:0000313" key="2">
    <source>
        <dbReference type="Proteomes" id="UP000614261"/>
    </source>
</evidence>
<dbReference type="EMBL" id="BMGD01000003">
    <property type="protein sequence ID" value="GGB66412.1"/>
    <property type="molecule type" value="Genomic_DNA"/>
</dbReference>
<reference evidence="2" key="1">
    <citation type="journal article" date="2019" name="Int. J. Syst. Evol. Microbiol.">
        <title>The Global Catalogue of Microorganisms (GCM) 10K type strain sequencing project: providing services to taxonomists for standard genome sequencing and annotation.</title>
        <authorList>
            <consortium name="The Broad Institute Genomics Platform"/>
            <consortium name="The Broad Institute Genome Sequencing Center for Infectious Disease"/>
            <person name="Wu L."/>
            <person name="Ma J."/>
        </authorList>
    </citation>
    <scope>NUCLEOTIDE SEQUENCE [LARGE SCALE GENOMIC DNA]</scope>
    <source>
        <strain evidence="2">CGMCC 1.12851</strain>
    </source>
</reference>
<evidence type="ECO:0000313" key="1">
    <source>
        <dbReference type="EMBL" id="GGB66412.1"/>
    </source>
</evidence>
<keyword evidence="2" id="KW-1185">Reference proteome</keyword>
<proteinExistence type="predicted"/>
<organism evidence="1 2">
    <name type="scientific">Blastomonas aquatica</name>
    <dbReference type="NCBI Taxonomy" id="1510276"/>
    <lineage>
        <taxon>Bacteria</taxon>
        <taxon>Pseudomonadati</taxon>
        <taxon>Pseudomonadota</taxon>
        <taxon>Alphaproteobacteria</taxon>
        <taxon>Sphingomonadales</taxon>
        <taxon>Sphingomonadaceae</taxon>
        <taxon>Blastomonas</taxon>
    </lineage>
</organism>